<keyword evidence="1" id="KW-0812">Transmembrane</keyword>
<name>A0A0H4J382_9PROT</name>
<keyword evidence="1" id="KW-0472">Membrane</keyword>
<evidence type="ECO:0000313" key="2">
    <source>
        <dbReference type="EMBL" id="AKO66223.1"/>
    </source>
</evidence>
<organism evidence="2 3">
    <name type="scientific">Methylophilales bacterium MBRS-H7</name>
    <dbReference type="NCBI Taxonomy" id="1623450"/>
    <lineage>
        <taxon>Bacteria</taxon>
        <taxon>Pseudomonadati</taxon>
        <taxon>Pseudomonadota</taxon>
        <taxon>Betaproteobacteria</taxon>
        <taxon>Nitrosomonadales</taxon>
        <taxon>OM43 clade</taxon>
    </lineage>
</organism>
<dbReference type="EMBL" id="CP011002">
    <property type="protein sequence ID" value="AKO66223.1"/>
    <property type="molecule type" value="Genomic_DNA"/>
</dbReference>
<proteinExistence type="predicted"/>
<reference evidence="2 3" key="1">
    <citation type="submission" date="2015-03" db="EMBL/GenBank/DDBJ databases">
        <title>Comparative analysis of the OM43 clade including a novel species from Red Sea uncovers genomic and metabolic diversity among marine methylotrophs.</title>
        <authorList>
            <person name="Jimenez-Infante F."/>
            <person name="Ngugi D.K."/>
            <person name="Vinu M."/>
            <person name="Alam I."/>
            <person name="Kamau A."/>
            <person name="Blom J."/>
            <person name="Bajic V.B."/>
            <person name="Stingl U."/>
        </authorList>
    </citation>
    <scope>NUCLEOTIDE SEQUENCE [LARGE SCALE GENOMIC DNA]</scope>
    <source>
        <strain evidence="2 3">MBRSH7</strain>
    </source>
</reference>
<gene>
    <name evidence="2" type="ORF">VI33_06010</name>
</gene>
<sequence length="87" mass="10542">MIKTYLKDLRKLLFVIVLLITLYFWLSPTQDCIRKGEEFKSFDVWKDGLSTKEKKFIEDSWASNLYDKEKTNWERVIAKQCRTNNSW</sequence>
<dbReference type="AlphaFoldDB" id="A0A0H4J382"/>
<feature type="transmembrane region" description="Helical" evidence="1">
    <location>
        <begin position="12"/>
        <end position="28"/>
    </location>
</feature>
<evidence type="ECO:0000256" key="1">
    <source>
        <dbReference type="SAM" id="Phobius"/>
    </source>
</evidence>
<keyword evidence="3" id="KW-1185">Reference proteome</keyword>
<keyword evidence="1" id="KW-1133">Transmembrane helix</keyword>
<dbReference type="Proteomes" id="UP000066549">
    <property type="component" value="Chromosome"/>
</dbReference>
<evidence type="ECO:0000313" key="3">
    <source>
        <dbReference type="Proteomes" id="UP000066549"/>
    </source>
</evidence>
<protein>
    <submittedName>
        <fullName evidence="2">Uncharacterized protein</fullName>
    </submittedName>
</protein>
<accession>A0A0H4J382</accession>